<keyword evidence="2" id="KW-0949">S-adenosyl-L-methionine</keyword>
<feature type="region of interest" description="Disordered" evidence="6">
    <location>
        <begin position="491"/>
        <end position="513"/>
    </location>
</feature>
<feature type="domain" description="Radical SAM core" evidence="8">
    <location>
        <begin position="159"/>
        <end position="389"/>
    </location>
</feature>
<keyword evidence="4" id="KW-0408">Iron</keyword>
<evidence type="ECO:0000256" key="2">
    <source>
        <dbReference type="ARBA" id="ARBA00022691"/>
    </source>
</evidence>
<dbReference type="Gene3D" id="3.80.30.20">
    <property type="entry name" value="tm_1862 like domain"/>
    <property type="match status" value="1"/>
</dbReference>
<accession>A0A1J5SMN9</accession>
<dbReference type="GO" id="GO:0005829">
    <property type="term" value="C:cytosol"/>
    <property type="evidence" value="ECO:0007669"/>
    <property type="project" value="TreeGrafter"/>
</dbReference>
<dbReference type="SFLD" id="SFLDG01082">
    <property type="entry name" value="B12-binding_domain_containing"/>
    <property type="match status" value="1"/>
</dbReference>
<name>A0A1J5SMN9_9ZZZZ</name>
<evidence type="ECO:0000259" key="8">
    <source>
        <dbReference type="PROSITE" id="PS51918"/>
    </source>
</evidence>
<sequence>MPDILLATINAKYIHASFGLRYLRANLAELRERSEILEFTLGERPIDMAERILARRPRILGLGVYIWNAVPSRELVALLKRIQPDLAIVLGGPEVSHESGAQEIVRLADHTVCGEGDLEFRDLCRRLLAGGAQGPQVIAAPVPKLEEVALPYDEYLDEDVAHRIVYVEASRGCPFECEFCLSSLDIPVRAFALERLLPALERLLTRGVRHFKFVDRTFNLHLPTSRRILEFFLERLRPGLFLHFEMIPDRLPDGLRGLIERFPAGALQFEVGIQSFDTEVTARISRRQDLGRLEDNLRFLRERTGVHVHADLIAGLPGETVEGFGAGFDRLVRLGPQEIQVGILKRLRGTPIKRHDAEWDMVYSGEPPYEILRNRLVDFEAMQRLRRFARTWDLVGNSGNFVETLGLFWEGPAAPFGAFVRFTEWFNAREGRHHAVALVHLMERVFEYLVAERGLSERRVAEALWADYRRGGRTEMPPFLRRHLPDLPTGATLRHAVEPPRTALRQARHRGEG</sequence>
<evidence type="ECO:0000313" key="9">
    <source>
        <dbReference type="EMBL" id="OIR09219.1"/>
    </source>
</evidence>
<dbReference type="Pfam" id="PF13311">
    <property type="entry name" value="DUF4080"/>
    <property type="match status" value="1"/>
</dbReference>
<dbReference type="GO" id="GO:0003824">
    <property type="term" value="F:catalytic activity"/>
    <property type="evidence" value="ECO:0007669"/>
    <property type="project" value="InterPro"/>
</dbReference>
<evidence type="ECO:0000256" key="1">
    <source>
        <dbReference type="ARBA" id="ARBA00001966"/>
    </source>
</evidence>
<reference evidence="9" key="1">
    <citation type="submission" date="2016-10" db="EMBL/GenBank/DDBJ databases">
        <title>Sequence of Gallionella enrichment culture.</title>
        <authorList>
            <person name="Poehlein A."/>
            <person name="Muehling M."/>
            <person name="Daniel R."/>
        </authorList>
    </citation>
    <scope>NUCLEOTIDE SEQUENCE</scope>
</reference>
<dbReference type="PANTHER" id="PTHR43409:SF16">
    <property type="entry name" value="SLR0320 PROTEIN"/>
    <property type="match status" value="1"/>
</dbReference>
<dbReference type="GO" id="GO:0031419">
    <property type="term" value="F:cobalamin binding"/>
    <property type="evidence" value="ECO:0007669"/>
    <property type="project" value="InterPro"/>
</dbReference>
<comment type="cofactor">
    <cofactor evidence="1">
        <name>[4Fe-4S] cluster</name>
        <dbReference type="ChEBI" id="CHEBI:49883"/>
    </cofactor>
</comment>
<feature type="domain" description="B12-binding" evidence="7">
    <location>
        <begin position="2"/>
        <end position="134"/>
    </location>
</feature>
<dbReference type="InterPro" id="IPR023404">
    <property type="entry name" value="rSAM_horseshoe"/>
</dbReference>
<dbReference type="SMART" id="SM00729">
    <property type="entry name" value="Elp3"/>
    <property type="match status" value="1"/>
</dbReference>
<dbReference type="InterPro" id="IPR058240">
    <property type="entry name" value="rSAM_sf"/>
</dbReference>
<dbReference type="PROSITE" id="PS51332">
    <property type="entry name" value="B12_BINDING"/>
    <property type="match status" value="1"/>
</dbReference>
<dbReference type="SFLD" id="SFLDS00029">
    <property type="entry name" value="Radical_SAM"/>
    <property type="match status" value="1"/>
</dbReference>
<proteinExistence type="predicted"/>
<evidence type="ECO:0000256" key="3">
    <source>
        <dbReference type="ARBA" id="ARBA00022723"/>
    </source>
</evidence>
<dbReference type="AlphaFoldDB" id="A0A1J5SMN9"/>
<keyword evidence="5" id="KW-0411">Iron-sulfur</keyword>
<comment type="caution">
    <text evidence="9">The sequence shown here is derived from an EMBL/GenBank/DDBJ whole genome shotgun (WGS) entry which is preliminary data.</text>
</comment>
<dbReference type="InterPro" id="IPR007197">
    <property type="entry name" value="rSAM"/>
</dbReference>
<dbReference type="InterPro" id="IPR025288">
    <property type="entry name" value="DUF4080"/>
</dbReference>
<evidence type="ECO:0000256" key="4">
    <source>
        <dbReference type="ARBA" id="ARBA00023004"/>
    </source>
</evidence>
<dbReference type="GO" id="GO:0046872">
    <property type="term" value="F:metal ion binding"/>
    <property type="evidence" value="ECO:0007669"/>
    <property type="project" value="UniProtKB-KW"/>
</dbReference>
<evidence type="ECO:0000259" key="7">
    <source>
        <dbReference type="PROSITE" id="PS51332"/>
    </source>
</evidence>
<dbReference type="PROSITE" id="PS51918">
    <property type="entry name" value="RADICAL_SAM"/>
    <property type="match status" value="1"/>
</dbReference>
<keyword evidence="3" id="KW-0479">Metal-binding</keyword>
<dbReference type="InterPro" id="IPR006638">
    <property type="entry name" value="Elp3/MiaA/NifB-like_rSAM"/>
</dbReference>
<organism evidence="9">
    <name type="scientific">mine drainage metagenome</name>
    <dbReference type="NCBI Taxonomy" id="410659"/>
    <lineage>
        <taxon>unclassified sequences</taxon>
        <taxon>metagenomes</taxon>
        <taxon>ecological metagenomes</taxon>
    </lineage>
</organism>
<dbReference type="InterPro" id="IPR051198">
    <property type="entry name" value="BchE-like"/>
</dbReference>
<dbReference type="Gene3D" id="3.40.50.280">
    <property type="entry name" value="Cobalamin-binding domain"/>
    <property type="match status" value="1"/>
</dbReference>
<gene>
    <name evidence="9" type="ORF">GALL_84490</name>
</gene>
<dbReference type="PANTHER" id="PTHR43409">
    <property type="entry name" value="ANAEROBIC MAGNESIUM-PROTOPORPHYRIN IX MONOMETHYL ESTER CYCLASE-RELATED"/>
    <property type="match status" value="1"/>
</dbReference>
<dbReference type="EMBL" id="MLJW01000027">
    <property type="protein sequence ID" value="OIR09219.1"/>
    <property type="molecule type" value="Genomic_DNA"/>
</dbReference>
<dbReference type="Pfam" id="PF02310">
    <property type="entry name" value="B12-binding"/>
    <property type="match status" value="1"/>
</dbReference>
<evidence type="ECO:0000256" key="5">
    <source>
        <dbReference type="ARBA" id="ARBA00023014"/>
    </source>
</evidence>
<protein>
    <submittedName>
        <fullName evidence="9">Coproporphyrinogen III oxidase</fullName>
    </submittedName>
</protein>
<dbReference type="SUPFAM" id="SSF102114">
    <property type="entry name" value="Radical SAM enzymes"/>
    <property type="match status" value="1"/>
</dbReference>
<dbReference type="InterPro" id="IPR006158">
    <property type="entry name" value="Cobalamin-bd"/>
</dbReference>
<dbReference type="GO" id="GO:0051536">
    <property type="term" value="F:iron-sulfur cluster binding"/>
    <property type="evidence" value="ECO:0007669"/>
    <property type="project" value="UniProtKB-KW"/>
</dbReference>
<dbReference type="Pfam" id="PF04055">
    <property type="entry name" value="Radical_SAM"/>
    <property type="match status" value="1"/>
</dbReference>
<evidence type="ECO:0000256" key="6">
    <source>
        <dbReference type="SAM" id="MobiDB-lite"/>
    </source>
</evidence>